<proteinExistence type="predicted"/>
<evidence type="ECO:0000313" key="1">
    <source>
        <dbReference type="EMBL" id="MPN12584.1"/>
    </source>
</evidence>
<dbReference type="EMBL" id="VSSQ01058960">
    <property type="protein sequence ID" value="MPN12584.1"/>
    <property type="molecule type" value="Genomic_DNA"/>
</dbReference>
<organism evidence="1">
    <name type="scientific">bioreactor metagenome</name>
    <dbReference type="NCBI Taxonomy" id="1076179"/>
    <lineage>
        <taxon>unclassified sequences</taxon>
        <taxon>metagenomes</taxon>
        <taxon>ecological metagenomes</taxon>
    </lineage>
</organism>
<name>A0A645FJH2_9ZZZZ</name>
<accession>A0A645FJH2</accession>
<sequence>MLLQLRRLEQELGRHQHLHHAVVQVARHAGAFFLLRMHHALGQAPQLGAGDAVVLQVQQHTHGRNQHHAQRGDAIDALLRGGDVVLGMLVDALQRRLHVVQIQAGAHHPVPARHLEHIAQFGRGDLRRGLAPVIAHQPATGLRLVEDEPRRYLPVRCVGVAQIDVGHRHLLGVHQQGAVVVVKEEIAVAAELHARHHIHGFLLQFGLARVCRVRDPFDGAARQFHVMPQFGFLALQIGGLHHFSFFLGERHRLMAHGDSHAGQRHAHGDGREQ</sequence>
<reference evidence="1" key="1">
    <citation type="submission" date="2019-08" db="EMBL/GenBank/DDBJ databases">
        <authorList>
            <person name="Kucharzyk K."/>
            <person name="Murdoch R.W."/>
            <person name="Higgins S."/>
            <person name="Loffler F."/>
        </authorList>
    </citation>
    <scope>NUCLEOTIDE SEQUENCE</scope>
</reference>
<dbReference type="AlphaFoldDB" id="A0A645FJH2"/>
<gene>
    <name evidence="1" type="ORF">SDC9_159902</name>
</gene>
<comment type="caution">
    <text evidence="1">The sequence shown here is derived from an EMBL/GenBank/DDBJ whole genome shotgun (WGS) entry which is preliminary data.</text>
</comment>
<protein>
    <submittedName>
        <fullName evidence="1">Uncharacterized protein</fullName>
    </submittedName>
</protein>